<dbReference type="GO" id="GO:0032259">
    <property type="term" value="P:methylation"/>
    <property type="evidence" value="ECO:0007669"/>
    <property type="project" value="UniProtKB-KW"/>
</dbReference>
<dbReference type="GO" id="GO:0003676">
    <property type="term" value="F:nucleic acid binding"/>
    <property type="evidence" value="ECO:0007669"/>
    <property type="project" value="InterPro"/>
</dbReference>
<proteinExistence type="predicted"/>
<dbReference type="Pfam" id="PF07669">
    <property type="entry name" value="Eco57I"/>
    <property type="match status" value="1"/>
</dbReference>
<dbReference type="InterPro" id="IPR029063">
    <property type="entry name" value="SAM-dependent_MTases_sf"/>
</dbReference>
<dbReference type="eggNOG" id="COG0827">
    <property type="taxonomic scope" value="Bacteria"/>
</dbReference>
<dbReference type="AlphaFoldDB" id="Q10W00"/>
<dbReference type="Gene3D" id="3.40.50.150">
    <property type="entry name" value="Vaccinia Virus protein VP39"/>
    <property type="match status" value="1"/>
</dbReference>
<dbReference type="PANTHER" id="PTHR33841">
    <property type="entry name" value="DNA METHYLTRANSFERASE YEEA-RELATED"/>
    <property type="match status" value="1"/>
</dbReference>
<keyword evidence="2 7" id="KW-0489">Methyltransferase</keyword>
<organism evidence="7">
    <name type="scientific">Trichodesmium erythraeum (strain IMS101)</name>
    <dbReference type="NCBI Taxonomy" id="203124"/>
    <lineage>
        <taxon>Bacteria</taxon>
        <taxon>Bacillati</taxon>
        <taxon>Cyanobacteriota</taxon>
        <taxon>Cyanophyceae</taxon>
        <taxon>Oscillatoriophycideae</taxon>
        <taxon>Oscillatoriales</taxon>
        <taxon>Microcoleaceae</taxon>
        <taxon>Trichodesmium</taxon>
    </lineage>
</organism>
<dbReference type="InterPro" id="IPR050953">
    <property type="entry name" value="N4_N6_ade-DNA_methylase"/>
</dbReference>
<dbReference type="OrthoDB" id="564694at2"/>
<dbReference type="REBASE" id="13435">
    <property type="entry name" value="TerORF4598P"/>
</dbReference>
<evidence type="ECO:0000256" key="3">
    <source>
        <dbReference type="ARBA" id="ARBA00022679"/>
    </source>
</evidence>
<protein>
    <recommendedName>
        <fullName evidence="1">site-specific DNA-methyltransferase (adenine-specific)</fullName>
        <ecNumber evidence="1">2.1.1.72</ecNumber>
    </recommendedName>
</protein>
<dbReference type="KEGG" id="ter:Tery_4598"/>
<evidence type="ECO:0000256" key="1">
    <source>
        <dbReference type="ARBA" id="ARBA00011900"/>
    </source>
</evidence>
<dbReference type="PRINTS" id="PR00507">
    <property type="entry name" value="N12N6MTFRASE"/>
</dbReference>
<dbReference type="InterPro" id="IPR011639">
    <property type="entry name" value="MethylTrfase_TaqI-like_dom"/>
</dbReference>
<evidence type="ECO:0000256" key="5">
    <source>
        <dbReference type="ARBA" id="ARBA00047942"/>
    </source>
</evidence>
<keyword evidence="4" id="KW-0949">S-adenosyl-L-methionine</keyword>
<name>Q10W00_TRIEI</name>
<gene>
    <name evidence="7" type="ordered locus">Tery_4598</name>
</gene>
<dbReference type="PANTHER" id="PTHR33841:SF1">
    <property type="entry name" value="DNA METHYLTRANSFERASE A"/>
    <property type="match status" value="1"/>
</dbReference>
<dbReference type="RefSeq" id="WP_011613891.1">
    <property type="nucleotide sequence ID" value="NC_008312.1"/>
</dbReference>
<sequence length="416" mass="48383">MKIESSAWNHQTQYSAQQRKLLGVHYTPDNLIDYIVSHTLFSYLDKNKFTPLDKIKILDPACGSGLFLLKAFDLLCSLWQKQFGQLKPQDIRHILENNLYGVDIENNAVHEAKKQLKNKANLLGVKEVNIPIFQGDALLHSFTDYQINLLFSNPKIFNWQENFPKVFAEGGFDCIIGNPPYIRIQNLQPKERRNHYIERYQTARGHFDIAGLFIELGHYLLKPQGQLSYIISNKLLTTQGAKALRTYIFKHYSLIEIIDLGDTKLFEAAILPTILILEKQIPASDYFLYTSIQQMRKPATNYLKVENLFELLNQQPHCEFIQWQQRYFQVKQFKTALPKINQSIWTFHTTREQKLIEKLKQNTFCTLADISHKISVGIKTTADNVFIKPMTFDFINNLHLESTVIFPLLESHNVCK</sequence>
<keyword evidence="3 7" id="KW-0808">Transferase</keyword>
<reference evidence="7" key="1">
    <citation type="submission" date="2006-06" db="EMBL/GenBank/DDBJ databases">
        <title>Complete sequence of Trichodesmium erythraeum IMS101.</title>
        <authorList>
            <consortium name="US DOE Joint Genome Institute"/>
            <person name="Copeland A."/>
            <person name="Lucas S."/>
            <person name="Lapidus A."/>
            <person name="Barry K."/>
            <person name="Detter J.C."/>
            <person name="Glavina del Rio T."/>
            <person name="Hammon N."/>
            <person name="Israni S."/>
            <person name="Dalin E."/>
            <person name="Tice H."/>
            <person name="Pitluck S."/>
            <person name="Kiss H."/>
            <person name="Munk A.C."/>
            <person name="Brettin T."/>
            <person name="Bruce D."/>
            <person name="Han C."/>
            <person name="Tapia R."/>
            <person name="Gilna P."/>
            <person name="Schmutz J."/>
            <person name="Larimer F."/>
            <person name="Land M."/>
            <person name="Hauser L."/>
            <person name="Kyrpides N."/>
            <person name="Kim E."/>
            <person name="Richardson P."/>
        </authorList>
    </citation>
    <scope>NUCLEOTIDE SEQUENCE [LARGE SCALE GENOMIC DNA]</scope>
    <source>
        <strain evidence="7">IMS101</strain>
    </source>
</reference>
<dbReference type="InterPro" id="IPR002052">
    <property type="entry name" value="DNA_methylase_N6_adenine_CS"/>
</dbReference>
<dbReference type="SUPFAM" id="SSF53335">
    <property type="entry name" value="S-adenosyl-L-methionine-dependent methyltransferases"/>
    <property type="match status" value="1"/>
</dbReference>
<evidence type="ECO:0000256" key="4">
    <source>
        <dbReference type="ARBA" id="ARBA00022691"/>
    </source>
</evidence>
<dbReference type="EC" id="2.1.1.72" evidence="1"/>
<dbReference type="GO" id="GO:0006304">
    <property type="term" value="P:DNA modification"/>
    <property type="evidence" value="ECO:0007669"/>
    <property type="project" value="InterPro"/>
</dbReference>
<dbReference type="EMBL" id="CP000393">
    <property type="protein sequence ID" value="ABG53574.1"/>
    <property type="molecule type" value="Genomic_DNA"/>
</dbReference>
<accession>Q10W00</accession>
<dbReference type="STRING" id="203124.Tery_4598"/>
<feature type="domain" description="Type II methyltransferase M.TaqI-like" evidence="6">
    <location>
        <begin position="97"/>
        <end position="266"/>
    </location>
</feature>
<dbReference type="PROSITE" id="PS00092">
    <property type="entry name" value="N6_MTASE"/>
    <property type="match status" value="1"/>
</dbReference>
<dbReference type="HOGENOM" id="CLU_660455_0_0_3"/>
<evidence type="ECO:0000256" key="2">
    <source>
        <dbReference type="ARBA" id="ARBA00022603"/>
    </source>
</evidence>
<dbReference type="GO" id="GO:0009007">
    <property type="term" value="F:site-specific DNA-methyltransferase (adenine-specific) activity"/>
    <property type="evidence" value="ECO:0007669"/>
    <property type="project" value="UniProtKB-EC"/>
</dbReference>
<evidence type="ECO:0000259" key="6">
    <source>
        <dbReference type="Pfam" id="PF07669"/>
    </source>
</evidence>
<evidence type="ECO:0000313" key="7">
    <source>
        <dbReference type="EMBL" id="ABG53574.1"/>
    </source>
</evidence>
<comment type="catalytic activity">
    <reaction evidence="5">
        <text>a 2'-deoxyadenosine in DNA + S-adenosyl-L-methionine = an N(6)-methyl-2'-deoxyadenosine in DNA + S-adenosyl-L-homocysteine + H(+)</text>
        <dbReference type="Rhea" id="RHEA:15197"/>
        <dbReference type="Rhea" id="RHEA-COMP:12418"/>
        <dbReference type="Rhea" id="RHEA-COMP:12419"/>
        <dbReference type="ChEBI" id="CHEBI:15378"/>
        <dbReference type="ChEBI" id="CHEBI:57856"/>
        <dbReference type="ChEBI" id="CHEBI:59789"/>
        <dbReference type="ChEBI" id="CHEBI:90615"/>
        <dbReference type="ChEBI" id="CHEBI:90616"/>
        <dbReference type="EC" id="2.1.1.72"/>
    </reaction>
</comment>